<proteinExistence type="predicted"/>
<sequence>MNESAMRASASDAISQLAQRSCLQASYGADGNTLGLPNKSWVCCDLVFLSQEPLNILPGVLAQFHQNTARRMPRD</sequence>
<protein>
    <submittedName>
        <fullName evidence="1">Uncharacterized protein</fullName>
    </submittedName>
</protein>
<comment type="caution">
    <text evidence="1">The sequence shown here is derived from an EMBL/GenBank/DDBJ whole genome shotgun (WGS) entry which is preliminary data.</text>
</comment>
<accession>A0A2T2X3R9</accession>
<reference evidence="1 2" key="1">
    <citation type="journal article" date="2014" name="BMC Genomics">
        <title>Comparison of environmental and isolate Sulfobacillus genomes reveals diverse carbon, sulfur, nitrogen, and hydrogen metabolisms.</title>
        <authorList>
            <person name="Justice N.B."/>
            <person name="Norman A."/>
            <person name="Brown C.T."/>
            <person name="Singh A."/>
            <person name="Thomas B.C."/>
            <person name="Banfield J.F."/>
        </authorList>
    </citation>
    <scope>NUCLEOTIDE SEQUENCE [LARGE SCALE GENOMIC DNA]</scope>
    <source>
        <strain evidence="1">AMDSBA1</strain>
    </source>
</reference>
<name>A0A2T2X3R9_9FIRM</name>
<organism evidence="1 2">
    <name type="scientific">Sulfobacillus benefaciens</name>
    <dbReference type="NCBI Taxonomy" id="453960"/>
    <lineage>
        <taxon>Bacteria</taxon>
        <taxon>Bacillati</taxon>
        <taxon>Bacillota</taxon>
        <taxon>Clostridia</taxon>
        <taxon>Eubacteriales</taxon>
        <taxon>Clostridiales Family XVII. Incertae Sedis</taxon>
        <taxon>Sulfobacillus</taxon>
    </lineage>
</organism>
<dbReference type="Proteomes" id="UP000242699">
    <property type="component" value="Unassembled WGS sequence"/>
</dbReference>
<dbReference type="AlphaFoldDB" id="A0A2T2X3R9"/>
<dbReference type="EMBL" id="PXYT01000017">
    <property type="protein sequence ID" value="PSR29127.1"/>
    <property type="molecule type" value="Genomic_DNA"/>
</dbReference>
<evidence type="ECO:0000313" key="2">
    <source>
        <dbReference type="Proteomes" id="UP000242699"/>
    </source>
</evidence>
<evidence type="ECO:0000313" key="1">
    <source>
        <dbReference type="EMBL" id="PSR29127.1"/>
    </source>
</evidence>
<gene>
    <name evidence="1" type="ORF">C7B43_08960</name>
</gene>